<name>A0ABM0MNX2_SACKO</name>
<feature type="compositionally biased region" description="Pro residues" evidence="2">
    <location>
        <begin position="354"/>
        <end position="363"/>
    </location>
</feature>
<feature type="compositionally biased region" description="Basic and acidic residues" evidence="2">
    <location>
        <begin position="465"/>
        <end position="474"/>
    </location>
</feature>
<evidence type="ECO:0000256" key="3">
    <source>
        <dbReference type="SAM" id="Phobius"/>
    </source>
</evidence>
<feature type="transmembrane region" description="Helical" evidence="3">
    <location>
        <begin position="190"/>
        <end position="211"/>
    </location>
</feature>
<keyword evidence="5" id="KW-1185">Reference proteome</keyword>
<dbReference type="InterPro" id="IPR039102">
    <property type="entry name" value="FAM13"/>
</dbReference>
<evidence type="ECO:0000313" key="5">
    <source>
        <dbReference type="Proteomes" id="UP000694865"/>
    </source>
</evidence>
<feature type="region of interest" description="Disordered" evidence="2">
    <location>
        <begin position="441"/>
        <end position="474"/>
    </location>
</feature>
<feature type="compositionally biased region" description="Acidic residues" evidence="2">
    <location>
        <begin position="640"/>
        <end position="650"/>
    </location>
</feature>
<evidence type="ECO:0000259" key="4">
    <source>
        <dbReference type="Pfam" id="PF26116"/>
    </source>
</evidence>
<feature type="region of interest" description="Disordered" evidence="2">
    <location>
        <begin position="632"/>
        <end position="657"/>
    </location>
</feature>
<evidence type="ECO:0000313" key="6">
    <source>
        <dbReference type="RefSeq" id="XP_006821713.1"/>
    </source>
</evidence>
<evidence type="ECO:0000256" key="1">
    <source>
        <dbReference type="ARBA" id="ARBA00007549"/>
    </source>
</evidence>
<reference evidence="6" key="1">
    <citation type="submission" date="2025-08" db="UniProtKB">
        <authorList>
            <consortium name="RefSeq"/>
        </authorList>
    </citation>
    <scope>IDENTIFICATION</scope>
    <source>
        <tissue evidence="6">Testes</tissue>
    </source>
</reference>
<keyword evidence="3" id="KW-0812">Transmembrane</keyword>
<dbReference type="PANTHER" id="PTHR15904:SF17">
    <property type="entry name" value="RHO-GAP DOMAIN-CONTAINING PROTEIN"/>
    <property type="match status" value="1"/>
</dbReference>
<feature type="region of interest" description="Disordered" evidence="2">
    <location>
        <begin position="1"/>
        <end position="20"/>
    </location>
</feature>
<feature type="region of interest" description="Disordered" evidence="2">
    <location>
        <begin position="558"/>
        <end position="577"/>
    </location>
</feature>
<gene>
    <name evidence="6" type="primary">LOC102806418</name>
</gene>
<keyword evidence="3" id="KW-0472">Membrane</keyword>
<protein>
    <submittedName>
        <fullName evidence="6">Protein FAM13A-like</fullName>
    </submittedName>
</protein>
<dbReference type="Pfam" id="PF26116">
    <property type="entry name" value="FAM13A"/>
    <property type="match status" value="1"/>
</dbReference>
<feature type="compositionally biased region" description="Basic and acidic residues" evidence="2">
    <location>
        <begin position="563"/>
        <end position="575"/>
    </location>
</feature>
<sequence length="729" mass="84096">MESLFANEDGRDGETNNGPNINDAKSCKLCDGLNMQWRHKTAPTNPEISVQGDYEETTELNTLVENSDDIEFRSLYIQDLPSARSVTKKKSLIRYYLTPALCLLWLCGVTATIVDDWSYRLVISWGKAERILHLMSYSTYLLVLVVPIISRIISMFFESRLPGNWWVYVLTDYHVLTRLRLIDLSRVKKFGLLCILFPLTCVGFQAGYNIYEILTANRAPPPKNRRTPSKETLRQYKHHTFPQDLYSPHRTKRKQKKHLDNEVDESYGVFSHTLELEDDRHLHDRAINGYSPGSSSSRKPVVPPLDLGSLHEHVDGDEAIHAWVQHNEVKEQYEGVLSPRSSNMKKKNSAPPDTDIPPSPPTSQPFIQGVFRSDRRPGEETDPTAKQLTKQIHTLKKKLRQFEANFETVNGYKPSHSDKAARPEIKKMMLELSKAKKQLRDLKEKGSGSGNRLNESLPTVSNTRDPIEHNHFDSKPTMEETLHTGLNRLEEKRKDGNRPENIYLMTREQIADEKLAVQKVLLTFENIHGRPSTKGEKDLMRPLYDRYRNIKRLIAKMPPKPMQDGRRDGRCESPHQSDLQPIFEHETMEFQPKHQMAPHAYPQEEDDDAYGVAISTDFAVTRDFELLRETMRPSGVGSYGDDDDDDEEFDSPARTGKTLRSSYVEDATLHEASIAELIEKQLNAKSDKKRLRKILRDFEDSFFKRTGRKVQREDRDPMETEYIEYKILN</sequence>
<feature type="domain" description="FAM13A-like" evidence="4">
    <location>
        <begin position="674"/>
        <end position="728"/>
    </location>
</feature>
<keyword evidence="3" id="KW-1133">Transmembrane helix</keyword>
<comment type="similarity">
    <text evidence="1">Belongs to the FAM13 family.</text>
</comment>
<dbReference type="InterPro" id="IPR059029">
    <property type="entry name" value="FAM13A_dom"/>
</dbReference>
<dbReference type="Proteomes" id="UP000694865">
    <property type="component" value="Unplaced"/>
</dbReference>
<dbReference type="PANTHER" id="PTHR15904">
    <property type="entry name" value="FAM13"/>
    <property type="match status" value="1"/>
</dbReference>
<dbReference type="RefSeq" id="XP_006821713.1">
    <property type="nucleotide sequence ID" value="XM_006821650.1"/>
</dbReference>
<dbReference type="Gene3D" id="1.10.10.1460">
    <property type="match status" value="1"/>
</dbReference>
<feature type="region of interest" description="Disordered" evidence="2">
    <location>
        <begin position="338"/>
        <end position="389"/>
    </location>
</feature>
<organism evidence="5 6">
    <name type="scientific">Saccoglossus kowalevskii</name>
    <name type="common">Acorn worm</name>
    <dbReference type="NCBI Taxonomy" id="10224"/>
    <lineage>
        <taxon>Eukaryota</taxon>
        <taxon>Metazoa</taxon>
        <taxon>Hemichordata</taxon>
        <taxon>Enteropneusta</taxon>
        <taxon>Harrimaniidae</taxon>
        <taxon>Saccoglossus</taxon>
    </lineage>
</organism>
<feature type="transmembrane region" description="Helical" evidence="3">
    <location>
        <begin position="93"/>
        <end position="114"/>
    </location>
</feature>
<feature type="compositionally biased region" description="Polar residues" evidence="2">
    <location>
        <begin position="450"/>
        <end position="464"/>
    </location>
</feature>
<feature type="transmembrane region" description="Helical" evidence="3">
    <location>
        <begin position="134"/>
        <end position="153"/>
    </location>
</feature>
<proteinExistence type="inferred from homology"/>
<evidence type="ECO:0000256" key="2">
    <source>
        <dbReference type="SAM" id="MobiDB-lite"/>
    </source>
</evidence>
<accession>A0ABM0MNX2</accession>
<dbReference type="GeneID" id="102806418"/>